<dbReference type="SUPFAM" id="SSF47473">
    <property type="entry name" value="EF-hand"/>
    <property type="match status" value="1"/>
</dbReference>
<feature type="compositionally biased region" description="Gly residues" evidence="1">
    <location>
        <begin position="303"/>
        <end position="312"/>
    </location>
</feature>
<comment type="caution">
    <text evidence="4">The sequence shown here is derived from an EMBL/GenBank/DDBJ whole genome shotgun (WGS) entry which is preliminary data.</text>
</comment>
<evidence type="ECO:0000256" key="1">
    <source>
        <dbReference type="SAM" id="MobiDB-lite"/>
    </source>
</evidence>
<feature type="compositionally biased region" description="Low complexity" evidence="1">
    <location>
        <begin position="157"/>
        <end position="167"/>
    </location>
</feature>
<dbReference type="Gene3D" id="1.10.238.10">
    <property type="entry name" value="EF-hand"/>
    <property type="match status" value="1"/>
</dbReference>
<dbReference type="Proteomes" id="UP000186817">
    <property type="component" value="Unassembled WGS sequence"/>
</dbReference>
<dbReference type="EMBL" id="LSRX01000007">
    <property type="protein sequence ID" value="OLQ15092.1"/>
    <property type="molecule type" value="Genomic_DNA"/>
</dbReference>
<evidence type="ECO:0000313" key="5">
    <source>
        <dbReference type="Proteomes" id="UP000186817"/>
    </source>
</evidence>
<feature type="domain" description="EF-hand" evidence="3">
    <location>
        <begin position="16"/>
        <end position="51"/>
    </location>
</feature>
<dbReference type="CDD" id="cd00052">
    <property type="entry name" value="EH"/>
    <property type="match status" value="1"/>
</dbReference>
<dbReference type="SMART" id="SM00027">
    <property type="entry name" value="EH"/>
    <property type="match status" value="1"/>
</dbReference>
<dbReference type="PROSITE" id="PS50222">
    <property type="entry name" value="EF_HAND_2"/>
    <property type="match status" value="1"/>
</dbReference>
<name>A0A1Q9F618_SYMMI</name>
<proteinExistence type="predicted"/>
<feature type="compositionally biased region" description="Basic residues" evidence="1">
    <location>
        <begin position="182"/>
        <end position="191"/>
    </location>
</feature>
<gene>
    <name evidence="4" type="ORF">AK812_SmicGene742</name>
</gene>
<dbReference type="Pfam" id="PF12763">
    <property type="entry name" value="EH"/>
    <property type="match status" value="1"/>
</dbReference>
<evidence type="ECO:0000313" key="4">
    <source>
        <dbReference type="EMBL" id="OLQ15092.1"/>
    </source>
</evidence>
<dbReference type="GO" id="GO:0005509">
    <property type="term" value="F:calcium ion binding"/>
    <property type="evidence" value="ECO:0007669"/>
    <property type="project" value="InterPro"/>
</dbReference>
<accession>A0A1Q9F618</accession>
<sequence>MQGQPGATARPTPNRRDLRKYARLFVKTDQDGDGFVSSDEAYSLFTKSQLPEHILQQVWVLSNVSGSGMLSFPEFIAAMHLIREARQTQQSPTAISGELSAFLGGVSESAQELSLEGNSRSARTLRSPVAFQGAGSSPHFGHALPAVPAESFGLHSPELPELPQTPFQPEPEEPATGEDGKKKKGRKKERKEKKETPGQDQVQPEVSEPWDSGQVGSAAQPDFRSAAANWTTFGDQETPPEAGKEKKEKKERKERKDRDRGQQWDKDVKDDKQTRFQPQASAAWPSAEDQWSKPLPPESPSLGGFGGFGTAGGALQASQPQTRMGLRFDLDFGKNADPDYMARLQEIHLRPDSPPVTSPKKAEADGWAGRRHDGHFEKRYETAYKHMGDYASPALHVALMGFRSAQTQAPAVLPEPGRPFLKTMTPHFTVQPPARVLEVGKAAMTRSLGRLTFAPMTAA</sequence>
<evidence type="ECO:0000259" key="2">
    <source>
        <dbReference type="PROSITE" id="PS50031"/>
    </source>
</evidence>
<dbReference type="AlphaFoldDB" id="A0A1Q9F618"/>
<keyword evidence="5" id="KW-1185">Reference proteome</keyword>
<feature type="region of interest" description="Disordered" evidence="1">
    <location>
        <begin position="350"/>
        <end position="369"/>
    </location>
</feature>
<dbReference type="InterPro" id="IPR011992">
    <property type="entry name" value="EF-hand-dom_pair"/>
</dbReference>
<dbReference type="OrthoDB" id="207120at2759"/>
<evidence type="ECO:0000259" key="3">
    <source>
        <dbReference type="PROSITE" id="PS50222"/>
    </source>
</evidence>
<feature type="compositionally biased region" description="Basic and acidic residues" evidence="1">
    <location>
        <begin position="254"/>
        <end position="274"/>
    </location>
</feature>
<protein>
    <submittedName>
        <fullName evidence="4">Putative calcium-binding protein</fullName>
    </submittedName>
</protein>
<reference evidence="4 5" key="1">
    <citation type="submission" date="2016-02" db="EMBL/GenBank/DDBJ databases">
        <title>Genome analysis of coral dinoflagellate symbionts highlights evolutionary adaptations to a symbiotic lifestyle.</title>
        <authorList>
            <person name="Aranda M."/>
            <person name="Li Y."/>
            <person name="Liew Y.J."/>
            <person name="Baumgarten S."/>
            <person name="Simakov O."/>
            <person name="Wilson M."/>
            <person name="Piel J."/>
            <person name="Ashoor H."/>
            <person name="Bougouffa S."/>
            <person name="Bajic V.B."/>
            <person name="Ryu T."/>
            <person name="Ravasi T."/>
            <person name="Bayer T."/>
            <person name="Micklem G."/>
            <person name="Kim H."/>
            <person name="Bhak J."/>
            <person name="Lajeunesse T.C."/>
            <person name="Voolstra C.R."/>
        </authorList>
    </citation>
    <scope>NUCLEOTIDE SEQUENCE [LARGE SCALE GENOMIC DNA]</scope>
    <source>
        <strain evidence="4 5">CCMP2467</strain>
    </source>
</reference>
<dbReference type="InterPro" id="IPR002048">
    <property type="entry name" value="EF_hand_dom"/>
</dbReference>
<dbReference type="GO" id="GO:0005886">
    <property type="term" value="C:plasma membrane"/>
    <property type="evidence" value="ECO:0007669"/>
    <property type="project" value="TreeGrafter"/>
</dbReference>
<feature type="region of interest" description="Disordered" evidence="1">
    <location>
        <begin position="151"/>
        <end position="318"/>
    </location>
</feature>
<feature type="domain" description="EH" evidence="2">
    <location>
        <begin position="17"/>
        <end position="99"/>
    </location>
</feature>
<dbReference type="PANTHER" id="PTHR11216">
    <property type="entry name" value="EH DOMAIN"/>
    <property type="match status" value="1"/>
</dbReference>
<dbReference type="InterPro" id="IPR000261">
    <property type="entry name" value="EH_dom"/>
</dbReference>
<dbReference type="GO" id="GO:0005737">
    <property type="term" value="C:cytoplasm"/>
    <property type="evidence" value="ECO:0007669"/>
    <property type="project" value="TreeGrafter"/>
</dbReference>
<dbReference type="GO" id="GO:0016197">
    <property type="term" value="P:endosomal transport"/>
    <property type="evidence" value="ECO:0007669"/>
    <property type="project" value="TreeGrafter"/>
</dbReference>
<dbReference type="GO" id="GO:0006897">
    <property type="term" value="P:endocytosis"/>
    <property type="evidence" value="ECO:0007669"/>
    <property type="project" value="TreeGrafter"/>
</dbReference>
<organism evidence="4 5">
    <name type="scientific">Symbiodinium microadriaticum</name>
    <name type="common">Dinoflagellate</name>
    <name type="synonym">Zooxanthella microadriatica</name>
    <dbReference type="NCBI Taxonomy" id="2951"/>
    <lineage>
        <taxon>Eukaryota</taxon>
        <taxon>Sar</taxon>
        <taxon>Alveolata</taxon>
        <taxon>Dinophyceae</taxon>
        <taxon>Suessiales</taxon>
        <taxon>Symbiodiniaceae</taxon>
        <taxon>Symbiodinium</taxon>
    </lineage>
</organism>
<dbReference type="PANTHER" id="PTHR11216:SF170">
    <property type="entry name" value="DYNAMIN ASSOCIATED PROTEIN 160, ISOFORM D"/>
    <property type="match status" value="1"/>
</dbReference>
<dbReference type="PROSITE" id="PS50031">
    <property type="entry name" value="EH"/>
    <property type="match status" value="1"/>
</dbReference>
<feature type="compositionally biased region" description="Basic and acidic residues" evidence="1">
    <location>
        <begin position="360"/>
        <end position="369"/>
    </location>
</feature>